<dbReference type="KEGG" id="dqu:106748249"/>
<evidence type="ECO:0000256" key="2">
    <source>
        <dbReference type="SAM" id="SignalP"/>
    </source>
</evidence>
<gene>
    <name evidence="4" type="primary">LOC106748249</name>
</gene>
<accession>A0A6P3XVF1</accession>
<feature type="chain" id="PRO_5028273681" evidence="2">
    <location>
        <begin position="21"/>
        <end position="307"/>
    </location>
</feature>
<sequence length="307" mass="30420">MTVRALNVVLIFSLVTALSGLPNIIPVPTRPEGHTLPTDLQPPPLEDKEGYVTVFVVNIYAVKNVSNADLESKELFQNEITELVPKITEPFATVLLVVDEKESLPVDLDEFADGLHSEGYKIDKIDRNGTTKVLRLKLAEEEARRMVESASKPYDETGSRQKRATCYKCGGRGGGGGGGSGGGYPSGYYPSGGGGGGGGQCSTCGGSGGGGGYYPSGGGGGYYPPSGGGGGSYPPSGGGGGSYPPSGGGGGYPSGYPSGGGGDGFRRGGGGGHRGGGGGGGCSTCGGGGSFAHSQSSASASAGSWGK</sequence>
<dbReference type="AlphaFoldDB" id="A0A6P3XVF1"/>
<evidence type="ECO:0000256" key="1">
    <source>
        <dbReference type="SAM" id="MobiDB-lite"/>
    </source>
</evidence>
<reference evidence="4" key="1">
    <citation type="submission" date="2025-08" db="UniProtKB">
        <authorList>
            <consortium name="RefSeq"/>
        </authorList>
    </citation>
    <scope>IDENTIFICATION</scope>
</reference>
<dbReference type="OrthoDB" id="7699652at2759"/>
<dbReference type="Proteomes" id="UP000515204">
    <property type="component" value="Unplaced"/>
</dbReference>
<organism evidence="3 4">
    <name type="scientific">Dinoponera quadriceps</name>
    <name type="common">South American ant</name>
    <dbReference type="NCBI Taxonomy" id="609295"/>
    <lineage>
        <taxon>Eukaryota</taxon>
        <taxon>Metazoa</taxon>
        <taxon>Ecdysozoa</taxon>
        <taxon>Arthropoda</taxon>
        <taxon>Hexapoda</taxon>
        <taxon>Insecta</taxon>
        <taxon>Pterygota</taxon>
        <taxon>Neoptera</taxon>
        <taxon>Endopterygota</taxon>
        <taxon>Hymenoptera</taxon>
        <taxon>Apocrita</taxon>
        <taxon>Aculeata</taxon>
        <taxon>Formicoidea</taxon>
        <taxon>Formicidae</taxon>
        <taxon>Ponerinae</taxon>
        <taxon>Ponerini</taxon>
        <taxon>Dinoponera</taxon>
    </lineage>
</organism>
<feature type="signal peptide" evidence="2">
    <location>
        <begin position="1"/>
        <end position="20"/>
    </location>
</feature>
<evidence type="ECO:0000313" key="3">
    <source>
        <dbReference type="Proteomes" id="UP000515204"/>
    </source>
</evidence>
<dbReference type="RefSeq" id="XP_014482072.1">
    <property type="nucleotide sequence ID" value="XM_014626586.1"/>
</dbReference>
<evidence type="ECO:0000313" key="4">
    <source>
        <dbReference type="RefSeq" id="XP_014482072.1"/>
    </source>
</evidence>
<name>A0A6P3XVF1_DINQU</name>
<dbReference type="GeneID" id="106748249"/>
<keyword evidence="3" id="KW-1185">Reference proteome</keyword>
<keyword evidence="2" id="KW-0732">Signal</keyword>
<proteinExistence type="predicted"/>
<protein>
    <submittedName>
        <fullName evidence="4">Glycine-rich protein 2-like</fullName>
    </submittedName>
</protein>
<feature type="region of interest" description="Disordered" evidence="1">
    <location>
        <begin position="233"/>
        <end position="278"/>
    </location>
</feature>